<sequence length="109" mass="12404">MSELALHVTLSCQFKQMYDHTTNGSSYQRHHRYQSSLQILAAVRFVCNLSAADATKCERISSLKYSVPLHIWCRNLFPSSQACGTKFLNQKIHVDLVKNHAKRHASQDG</sequence>
<reference evidence="2" key="2">
    <citation type="journal article" date="2009" name="Genome Res.">
        <title>Comparative genomic analyses of the human fungal pathogens Coccidioides and their relatives.</title>
        <authorList>
            <person name="Sharpton T.J."/>
            <person name="Stajich J.E."/>
            <person name="Rounsley S.D."/>
            <person name="Gardner M.J."/>
            <person name="Wortman J.R."/>
            <person name="Jordar V.S."/>
            <person name="Maiti R."/>
            <person name="Kodira C.D."/>
            <person name="Neafsey D.E."/>
            <person name="Zeng Q."/>
            <person name="Hung C.-Y."/>
            <person name="McMahan C."/>
            <person name="Muszewska A."/>
            <person name="Grynberg M."/>
            <person name="Mandel M.A."/>
            <person name="Kellner E.M."/>
            <person name="Barker B.M."/>
            <person name="Galgiani J.N."/>
            <person name="Orbach M.J."/>
            <person name="Kirkland T.N."/>
            <person name="Cole G.T."/>
            <person name="Henn M.R."/>
            <person name="Birren B.W."/>
            <person name="Taylor J.W."/>
        </authorList>
    </citation>
    <scope>NUCLEOTIDE SEQUENCE [LARGE SCALE GENOMIC DNA]</scope>
    <source>
        <strain evidence="2">RMSCC 3488</strain>
    </source>
</reference>
<evidence type="ECO:0000313" key="1">
    <source>
        <dbReference type="EMBL" id="KMM64098.1"/>
    </source>
</evidence>
<proteinExistence type="predicted"/>
<gene>
    <name evidence="1" type="ORF">CPAG_00450</name>
</gene>
<name>A0A0J6F204_COCPO</name>
<dbReference type="Proteomes" id="UP000054567">
    <property type="component" value="Unassembled WGS sequence"/>
</dbReference>
<reference evidence="1 2" key="1">
    <citation type="submission" date="2007-06" db="EMBL/GenBank/DDBJ databases">
        <title>The Genome Sequence of Coccidioides posadasii RMSCC_3488.</title>
        <authorList>
            <consortium name="Coccidioides Genome Resources Consortium"/>
            <consortium name="The Broad Institute Genome Sequencing Platform"/>
            <person name="Henn M.R."/>
            <person name="Sykes S."/>
            <person name="Young S."/>
            <person name="Jaffe D."/>
            <person name="Berlin A."/>
            <person name="Alvarez P."/>
            <person name="Butler J."/>
            <person name="Gnerre S."/>
            <person name="Grabherr M."/>
            <person name="Mauceli E."/>
            <person name="Brockman W."/>
            <person name="Kodira C."/>
            <person name="Alvarado L."/>
            <person name="Zeng Q."/>
            <person name="Crawford M."/>
            <person name="Antoine C."/>
            <person name="Devon K."/>
            <person name="Galgiani J."/>
            <person name="Orsborn K."/>
            <person name="Lewis M.L."/>
            <person name="Nusbaum C."/>
            <person name="Galagan J."/>
            <person name="Birren B."/>
        </authorList>
    </citation>
    <scope>NUCLEOTIDE SEQUENCE [LARGE SCALE GENOMIC DNA]</scope>
    <source>
        <strain evidence="1 2">RMSCC 3488</strain>
    </source>
</reference>
<evidence type="ECO:0000313" key="2">
    <source>
        <dbReference type="Proteomes" id="UP000054567"/>
    </source>
</evidence>
<accession>A0A0J6F204</accession>
<organism evidence="1 2">
    <name type="scientific">Coccidioides posadasii RMSCC 3488</name>
    <dbReference type="NCBI Taxonomy" id="454284"/>
    <lineage>
        <taxon>Eukaryota</taxon>
        <taxon>Fungi</taxon>
        <taxon>Dikarya</taxon>
        <taxon>Ascomycota</taxon>
        <taxon>Pezizomycotina</taxon>
        <taxon>Eurotiomycetes</taxon>
        <taxon>Eurotiomycetidae</taxon>
        <taxon>Onygenales</taxon>
        <taxon>Onygenaceae</taxon>
        <taxon>Coccidioides</taxon>
    </lineage>
</organism>
<reference evidence="2" key="3">
    <citation type="journal article" date="2010" name="Genome Res.">
        <title>Population genomic sequencing of Coccidioides fungi reveals recent hybridization and transposon control.</title>
        <authorList>
            <person name="Neafsey D.E."/>
            <person name="Barker B.M."/>
            <person name="Sharpton T.J."/>
            <person name="Stajich J.E."/>
            <person name="Park D.J."/>
            <person name="Whiston E."/>
            <person name="Hung C.-Y."/>
            <person name="McMahan C."/>
            <person name="White J."/>
            <person name="Sykes S."/>
            <person name="Heiman D."/>
            <person name="Young S."/>
            <person name="Zeng Q."/>
            <person name="Abouelleil A."/>
            <person name="Aftuck L."/>
            <person name="Bessette D."/>
            <person name="Brown A."/>
            <person name="FitzGerald M."/>
            <person name="Lui A."/>
            <person name="Macdonald J.P."/>
            <person name="Priest M."/>
            <person name="Orbach M.J."/>
            <person name="Galgiani J.N."/>
            <person name="Kirkland T.N."/>
            <person name="Cole G.T."/>
            <person name="Birren B.W."/>
            <person name="Henn M.R."/>
            <person name="Taylor J.W."/>
            <person name="Rounsley S.D."/>
        </authorList>
    </citation>
    <scope>NUCLEOTIDE SEQUENCE [LARGE SCALE GENOMIC DNA]</scope>
    <source>
        <strain evidence="2">RMSCC 3488</strain>
    </source>
</reference>
<dbReference type="AlphaFoldDB" id="A0A0J6F204"/>
<dbReference type="EMBL" id="DS268109">
    <property type="protein sequence ID" value="KMM64098.1"/>
    <property type="molecule type" value="Genomic_DNA"/>
</dbReference>
<dbReference type="VEuPathDB" id="FungiDB:CPAG_00450"/>
<protein>
    <submittedName>
        <fullName evidence="1">Uncharacterized protein</fullName>
    </submittedName>
</protein>